<comment type="similarity">
    <text evidence="2">Belongs to the iron/ascorbate-dependent oxidoreductase family.</text>
</comment>
<evidence type="ECO:0000256" key="2">
    <source>
        <dbReference type="ARBA" id="ARBA00008056"/>
    </source>
</evidence>
<evidence type="ECO:0000313" key="7">
    <source>
        <dbReference type="EMBL" id="KAK9144431.1"/>
    </source>
</evidence>
<dbReference type="PROSITE" id="PS51471">
    <property type="entry name" value="FE2OG_OXY"/>
    <property type="match status" value="2"/>
</dbReference>
<dbReference type="Pfam" id="PF03171">
    <property type="entry name" value="2OG-FeII_Oxy"/>
    <property type="match status" value="2"/>
</dbReference>
<dbReference type="InterPro" id="IPR050295">
    <property type="entry name" value="Plant_2OG-oxidoreductases"/>
</dbReference>
<reference evidence="7 8" key="1">
    <citation type="submission" date="2024-01" db="EMBL/GenBank/DDBJ databases">
        <title>Genome assemblies of Stephania.</title>
        <authorList>
            <person name="Yang L."/>
        </authorList>
    </citation>
    <scope>NUCLEOTIDE SEQUENCE [LARGE SCALE GENOMIC DNA]</scope>
    <source>
        <strain evidence="7">QJT</strain>
        <tissue evidence="7">Leaf</tissue>
    </source>
</reference>
<dbReference type="PANTHER" id="PTHR47991">
    <property type="entry name" value="OXOGLUTARATE/IRON-DEPENDENT DIOXYGENASE"/>
    <property type="match status" value="1"/>
</dbReference>
<comment type="caution">
    <text evidence="7">The sequence shown here is derived from an EMBL/GenBank/DDBJ whole genome shotgun (WGS) entry which is preliminary data.</text>
</comment>
<keyword evidence="4" id="KW-0560">Oxidoreductase</keyword>
<dbReference type="GO" id="GO:0097295">
    <property type="term" value="P:morphine biosynthetic process"/>
    <property type="evidence" value="ECO:0007669"/>
    <property type="project" value="UniProtKB-ARBA"/>
</dbReference>
<accession>A0AAP0PKU1</accession>
<gene>
    <name evidence="7" type="ORF">Sjap_004334</name>
</gene>
<evidence type="ECO:0000256" key="1">
    <source>
        <dbReference type="ARBA" id="ARBA00001962"/>
    </source>
</evidence>
<dbReference type="InterPro" id="IPR044861">
    <property type="entry name" value="IPNS-like_FE2OG_OXY"/>
</dbReference>
<dbReference type="Proteomes" id="UP001417504">
    <property type="component" value="Unassembled WGS sequence"/>
</dbReference>
<dbReference type="Pfam" id="PF14226">
    <property type="entry name" value="DIOX_N"/>
    <property type="match status" value="2"/>
</dbReference>
<evidence type="ECO:0000313" key="8">
    <source>
        <dbReference type="Proteomes" id="UP001417504"/>
    </source>
</evidence>
<evidence type="ECO:0000256" key="5">
    <source>
        <dbReference type="ARBA" id="ARBA00023004"/>
    </source>
</evidence>
<dbReference type="InterPro" id="IPR005123">
    <property type="entry name" value="Oxoglu/Fe-dep_dioxygenase_dom"/>
</dbReference>
<dbReference type="EMBL" id="JBBNAE010000002">
    <property type="protein sequence ID" value="KAK9144431.1"/>
    <property type="molecule type" value="Genomic_DNA"/>
</dbReference>
<proteinExistence type="inferred from homology"/>
<name>A0AAP0PKU1_9MAGN</name>
<dbReference type="FunFam" id="2.60.120.330:FF:000001">
    <property type="entry name" value="Protein SRG1"/>
    <property type="match status" value="2"/>
</dbReference>
<evidence type="ECO:0000256" key="4">
    <source>
        <dbReference type="ARBA" id="ARBA00023002"/>
    </source>
</evidence>
<dbReference type="GO" id="GO:0046872">
    <property type="term" value="F:metal ion binding"/>
    <property type="evidence" value="ECO:0007669"/>
    <property type="project" value="UniProtKB-KW"/>
</dbReference>
<dbReference type="SUPFAM" id="SSF51197">
    <property type="entry name" value="Clavaminate synthase-like"/>
    <property type="match status" value="2"/>
</dbReference>
<dbReference type="AlphaFoldDB" id="A0AAP0PKU1"/>
<keyword evidence="8" id="KW-1185">Reference proteome</keyword>
<sequence length="730" mass="81868">MGTEEEQDYFGSLPVPSVQDLSAKVEEVPDRYVRPEFESDLVCTDATFEIPVIDLSRILDKESRGEEMAKLHKACEEWGFFQLINHGSEAAVERMKNDVEEFFKQPLEVKKAYAQKPNSAEGYGQAFVVSEDQKLDWGDMYFVRGLPTRVRNMSFWPEYPTTFKETLEIYSSAAKGLALQLLALMAENLGLEAEQLTGMFEDISQALRMNYYPPCPQADKVVGISPHSDATGLTLLIQTNNVQGLQIRKNGMWIPVNAIPGGFIINIGDLLEVWSNGKYKSIEHRVVVNQHKERLSVAGFHGPNEDAIIGPLPDLVKKDGAANYKTVEMKSFYKLNTKLEGKKHANNMKAVDEEINRSILLDGTYLENIEMGSTEVEQHSFGSLPVPNVQDLSTKVAEEVPDRYIRSELESELVCVDESVKIPVIDLSRILNEEFRGEEMAKLHAACEEWGFFQLINHGSEAAVERIKNNVEEFFKLPFEAKKAYAQLPNGLEGYGQAFVASEDQKLDWGDMLFIRALPSHGRNMKFWPEHPTSFRETLENYSSAVKVLALQLLGMMAENLGLKAEQLTGMFEDISLSLRMNYYPPCPQADKVVGISPHSDATGLTLLIQTNNVQGLQIRKNGMWVPVNAIPGAFIINVGDMLEVWSNGKYKSIEHRVVVNSHKERLSVAGFNAPNDDAIIGPLPDLLKKDGTANYKSVDLKTFYKLNFTKLEGKKHANEMKLGNGTTKI</sequence>
<evidence type="ECO:0000256" key="3">
    <source>
        <dbReference type="ARBA" id="ARBA00022723"/>
    </source>
</evidence>
<organism evidence="7 8">
    <name type="scientific">Stephania japonica</name>
    <dbReference type="NCBI Taxonomy" id="461633"/>
    <lineage>
        <taxon>Eukaryota</taxon>
        <taxon>Viridiplantae</taxon>
        <taxon>Streptophyta</taxon>
        <taxon>Embryophyta</taxon>
        <taxon>Tracheophyta</taxon>
        <taxon>Spermatophyta</taxon>
        <taxon>Magnoliopsida</taxon>
        <taxon>Ranunculales</taxon>
        <taxon>Menispermaceae</taxon>
        <taxon>Menispermoideae</taxon>
        <taxon>Cissampelideae</taxon>
        <taxon>Stephania</taxon>
    </lineage>
</organism>
<dbReference type="InterPro" id="IPR026992">
    <property type="entry name" value="DIOX_N"/>
</dbReference>
<protein>
    <recommendedName>
        <fullName evidence="6">Fe2OG dioxygenase domain-containing protein</fullName>
    </recommendedName>
</protein>
<keyword evidence="5" id="KW-0408">Iron</keyword>
<dbReference type="InterPro" id="IPR027443">
    <property type="entry name" value="IPNS-like_sf"/>
</dbReference>
<dbReference type="GO" id="GO:0016706">
    <property type="term" value="F:2-oxoglutarate-dependent dioxygenase activity"/>
    <property type="evidence" value="ECO:0007669"/>
    <property type="project" value="UniProtKB-ARBA"/>
</dbReference>
<keyword evidence="3" id="KW-0479">Metal-binding</keyword>
<dbReference type="Gene3D" id="2.60.120.330">
    <property type="entry name" value="B-lactam Antibiotic, Isopenicillin N Synthase, Chain"/>
    <property type="match status" value="2"/>
</dbReference>
<evidence type="ECO:0000259" key="6">
    <source>
        <dbReference type="PROSITE" id="PS51471"/>
    </source>
</evidence>
<feature type="domain" description="Fe2OG dioxygenase" evidence="6">
    <location>
        <begin position="575"/>
        <end position="675"/>
    </location>
</feature>
<feature type="domain" description="Fe2OG dioxygenase" evidence="6">
    <location>
        <begin position="202"/>
        <end position="303"/>
    </location>
</feature>
<comment type="cofactor">
    <cofactor evidence="1">
        <name>Fe cation</name>
        <dbReference type="ChEBI" id="CHEBI:24875"/>
    </cofactor>
</comment>